<keyword evidence="4" id="KW-1185">Reference proteome</keyword>
<sequence length="555" mass="58827">MVVSKLLNRCFINGGDNGDDNNGGDDDNNGGDDTTGPQMVVYSIQTPVWLTNAGISRALFHDRQALGIVLSAGGSISIAQDATMAVGDLHLDLLGNDTATDSTDLIIPATGEAVTVTASTDSCVPFIQTPFDIDETGVNFTVTAGTAVELPVYVSGSGNEAAFFELWDANSSPYALLEGDSCRVLVPLGDRDALRAMTGFESLYGLMNYYDWSVIGSYDDQIGLAVAPANSTDLKPSNKFFIRADISGTEGAYYTDYWVGFTGASIAPLLTYNSWTALHTIALGYNPSYVEAGMDAAAATAALLAVQVEYHTLGDNAADAQGWLWDGNKSTVEAAIFDALEAGETFDTMVDVRYSTVMLVVLRQKAGMRAWKHMNQQYRAIFSTDASLTPASFPYADLMLRYLGEASSFDFVPVLERWGVPYSATQGEANRTNGYAPAAHLIDTAVAFQQLPFISTFFIIVTTDELASLGVIGGLAVTFQADDVTSLEGQTLTLNNGPTEVAAATIASGAATFADIPIGVYTFGFPDTSALGIPEENYAIIRGTGSASLITFTTA</sequence>
<proteinExistence type="predicted"/>
<organism evidence="3 4">
    <name type="scientific">Trichomonascus ciferrii</name>
    <dbReference type="NCBI Taxonomy" id="44093"/>
    <lineage>
        <taxon>Eukaryota</taxon>
        <taxon>Fungi</taxon>
        <taxon>Dikarya</taxon>
        <taxon>Ascomycota</taxon>
        <taxon>Saccharomycotina</taxon>
        <taxon>Dipodascomycetes</taxon>
        <taxon>Dipodascales</taxon>
        <taxon>Trichomonascaceae</taxon>
        <taxon>Trichomonascus</taxon>
        <taxon>Trichomonascus ciferrii complex</taxon>
    </lineage>
</organism>
<protein>
    <recommendedName>
        <fullName evidence="2">Peptidase M60 domain-containing protein</fullName>
    </recommendedName>
</protein>
<dbReference type="EMBL" id="SWFS01000136">
    <property type="protein sequence ID" value="KAA8915847.1"/>
    <property type="molecule type" value="Genomic_DNA"/>
</dbReference>
<dbReference type="Gene3D" id="3.40.390.80">
    <property type="entry name" value="Peptidase M60, enhancin-like domain 2"/>
    <property type="match status" value="1"/>
</dbReference>
<dbReference type="PROSITE" id="PS51723">
    <property type="entry name" value="PEPTIDASE_M60"/>
    <property type="match status" value="1"/>
</dbReference>
<dbReference type="SMART" id="SM01276">
    <property type="entry name" value="M60-like"/>
    <property type="match status" value="1"/>
</dbReference>
<feature type="compositionally biased region" description="Acidic residues" evidence="1">
    <location>
        <begin position="17"/>
        <end position="30"/>
    </location>
</feature>
<dbReference type="InterPro" id="IPR042279">
    <property type="entry name" value="Pep_M60_3"/>
</dbReference>
<dbReference type="Proteomes" id="UP000761534">
    <property type="component" value="Unassembled WGS sequence"/>
</dbReference>
<name>A0A642V8D8_9ASCO</name>
<evidence type="ECO:0000259" key="2">
    <source>
        <dbReference type="PROSITE" id="PS51723"/>
    </source>
</evidence>
<accession>A0A642V8D8</accession>
<comment type="caution">
    <text evidence="3">The sequence shown here is derived from an EMBL/GenBank/DDBJ whole genome shotgun (WGS) entry which is preliminary data.</text>
</comment>
<reference evidence="3" key="1">
    <citation type="journal article" date="2019" name="G3 (Bethesda)">
        <title>Genome Assemblies of Two Rare Opportunistic Yeast Pathogens: Diutina rugosa (syn. Candida rugosa) and Trichomonascus ciferrii (syn. Candida ciferrii).</title>
        <authorList>
            <person name="Mixao V."/>
            <person name="Saus E."/>
            <person name="Hansen A.P."/>
            <person name="Lass-Florl C."/>
            <person name="Gabaldon T."/>
        </authorList>
    </citation>
    <scope>NUCLEOTIDE SEQUENCE</scope>
    <source>
        <strain evidence="3">CBS 4856</strain>
    </source>
</reference>
<evidence type="ECO:0000313" key="4">
    <source>
        <dbReference type="Proteomes" id="UP000761534"/>
    </source>
</evidence>
<feature type="region of interest" description="Disordered" evidence="1">
    <location>
        <begin position="17"/>
        <end position="37"/>
    </location>
</feature>
<dbReference type="VEuPathDB" id="FungiDB:TRICI_002001"/>
<dbReference type="InterPro" id="IPR031161">
    <property type="entry name" value="Peptidase_M60_dom"/>
</dbReference>
<feature type="domain" description="Peptidase M60" evidence="2">
    <location>
        <begin position="61"/>
        <end position="367"/>
    </location>
</feature>
<dbReference type="Gene3D" id="1.10.390.30">
    <property type="entry name" value="Peptidase M60, enhancin-like domain 3"/>
    <property type="match status" value="1"/>
</dbReference>
<gene>
    <name evidence="3" type="ORF">TRICI_002001</name>
</gene>
<dbReference type="AlphaFoldDB" id="A0A642V8D8"/>
<evidence type="ECO:0000256" key="1">
    <source>
        <dbReference type="SAM" id="MobiDB-lite"/>
    </source>
</evidence>
<evidence type="ECO:0000313" key="3">
    <source>
        <dbReference type="EMBL" id="KAA8915847.1"/>
    </source>
</evidence>